<feature type="binding site" evidence="10">
    <location>
        <position position="90"/>
    </location>
    <ligand>
        <name>L-citrulline</name>
        <dbReference type="ChEBI" id="CHEBI:57743"/>
    </ligand>
</feature>
<evidence type="ECO:0000256" key="3">
    <source>
        <dbReference type="ARBA" id="ARBA00012286"/>
    </source>
</evidence>
<keyword evidence="6 10" id="KW-0436">Ligase</keyword>
<keyword evidence="8 10" id="KW-0547">Nucleotide-binding</keyword>
<dbReference type="AlphaFoldDB" id="A0A8T3YQ20"/>
<evidence type="ECO:0000256" key="9">
    <source>
        <dbReference type="ARBA" id="ARBA00022840"/>
    </source>
</evidence>
<feature type="binding site" evidence="10">
    <location>
        <position position="268"/>
    </location>
    <ligand>
        <name>L-citrulline</name>
        <dbReference type="ChEBI" id="CHEBI:57743"/>
    </ligand>
</feature>
<accession>A0A8T3YQ20</accession>
<dbReference type="InterPro" id="IPR048267">
    <property type="entry name" value="Arginosuc_syn_N"/>
</dbReference>
<sequence>MGEKVVLAYSGGLDTSVILKWLCSSGHDVTAYIADVGQAQDFSAAREKALAIGASSVFVDDLKEEFVGNYVFKALKANCMYEGSYLLGTSLARPVIAKGQVEFARKEGANVLAHGATGKGNDQVRFELAYLSLMPGAEIISPWKDAKFLEAFNGRSDMIKYAEKHGIPVQATVQKPYSTDENLMHTSYESGILEDAGAAPGNDMFVKTASPQKAPDKEEKISVEFKTGIPVKAANLGSGSLAQGGVQIMEFLNSLGGACGIGRVDMVENRFVGIKSRGVYESPGAAILWKAHRDIEGLTLDREVSHLKDTLMPKISELIYNGFWFSPEMDFLMSAVEQSQKHVTGEVFMTLYKGNAIVTGRKSKEALYSPLLSSMDSHGGFNQQDSKGFIRVNAVRLQASAKRDLQ</sequence>
<evidence type="ECO:0000259" key="11">
    <source>
        <dbReference type="Pfam" id="PF00764"/>
    </source>
</evidence>
<comment type="pathway">
    <text evidence="1 10">Amino-acid biosynthesis; L-arginine biosynthesis; L-arginine from L-ornithine and carbamoyl phosphate: step 2/3.</text>
</comment>
<feature type="binding site" evidence="10">
    <location>
        <position position="187"/>
    </location>
    <ligand>
        <name>L-citrulline</name>
        <dbReference type="ChEBI" id="CHEBI:57743"/>
    </ligand>
</feature>
<evidence type="ECO:0000313" key="13">
    <source>
        <dbReference type="EMBL" id="MBI4210259.1"/>
    </source>
</evidence>
<keyword evidence="9 10" id="KW-0067">ATP-binding</keyword>
<dbReference type="GO" id="GO:0005737">
    <property type="term" value="C:cytoplasm"/>
    <property type="evidence" value="ECO:0007669"/>
    <property type="project" value="UniProtKB-SubCell"/>
</dbReference>
<organism evidence="13 14">
    <name type="scientific">Candidatus Iainarchaeum sp</name>
    <dbReference type="NCBI Taxonomy" id="3101447"/>
    <lineage>
        <taxon>Archaea</taxon>
        <taxon>Candidatus Iainarchaeota</taxon>
        <taxon>Candidatus Iainarchaeia</taxon>
        <taxon>Candidatus Iainarchaeales</taxon>
        <taxon>Candidatus Iainarchaeaceae</taxon>
        <taxon>Candidatus Iainarchaeum</taxon>
    </lineage>
</organism>
<dbReference type="FunFam" id="3.40.50.620:FF:000019">
    <property type="entry name" value="Argininosuccinate synthase"/>
    <property type="match status" value="1"/>
</dbReference>
<evidence type="ECO:0000259" key="12">
    <source>
        <dbReference type="Pfam" id="PF20979"/>
    </source>
</evidence>
<dbReference type="PANTHER" id="PTHR11587">
    <property type="entry name" value="ARGININOSUCCINATE SYNTHASE"/>
    <property type="match status" value="1"/>
</dbReference>
<dbReference type="EMBL" id="JACQPB010000025">
    <property type="protein sequence ID" value="MBI4210259.1"/>
    <property type="molecule type" value="Genomic_DNA"/>
</dbReference>
<comment type="subunit">
    <text evidence="2 10">Homotetramer.</text>
</comment>
<dbReference type="Proteomes" id="UP000732298">
    <property type="component" value="Unassembled WGS sequence"/>
</dbReference>
<dbReference type="GO" id="GO:0006526">
    <property type="term" value="P:L-arginine biosynthetic process"/>
    <property type="evidence" value="ECO:0007669"/>
    <property type="project" value="UniProtKB-UniRule"/>
</dbReference>
<dbReference type="InterPro" id="IPR018223">
    <property type="entry name" value="Arginosuc_synth_CS"/>
</dbReference>
<dbReference type="PROSITE" id="PS00564">
    <property type="entry name" value="ARGININOSUCCIN_SYN_1"/>
    <property type="match status" value="1"/>
</dbReference>
<dbReference type="Gene3D" id="3.40.50.620">
    <property type="entry name" value="HUPs"/>
    <property type="match status" value="1"/>
</dbReference>
<dbReference type="Gene3D" id="3.90.1260.10">
    <property type="entry name" value="Argininosuccinate synthetase, chain A, domain 2"/>
    <property type="match status" value="1"/>
</dbReference>
<gene>
    <name evidence="10" type="primary">argG</name>
    <name evidence="13" type="ORF">HY544_02005</name>
</gene>
<dbReference type="SUPFAM" id="SSF69864">
    <property type="entry name" value="Argininosuccinate synthetase, C-terminal domain"/>
    <property type="match status" value="1"/>
</dbReference>
<keyword evidence="7 10" id="KW-0028">Amino-acid biosynthesis</keyword>
<dbReference type="NCBIfam" id="NF001770">
    <property type="entry name" value="PRK00509.1"/>
    <property type="match status" value="1"/>
</dbReference>
<evidence type="ECO:0000256" key="2">
    <source>
        <dbReference type="ARBA" id="ARBA00011881"/>
    </source>
</evidence>
<feature type="binding site" evidence="10">
    <location>
        <position position="280"/>
    </location>
    <ligand>
        <name>L-citrulline</name>
        <dbReference type="ChEBI" id="CHEBI:57743"/>
    </ligand>
</feature>
<evidence type="ECO:0000313" key="14">
    <source>
        <dbReference type="Proteomes" id="UP000732298"/>
    </source>
</evidence>
<dbReference type="HAMAP" id="MF_00005">
    <property type="entry name" value="Arg_succ_synth_type1"/>
    <property type="match status" value="1"/>
</dbReference>
<dbReference type="InterPro" id="IPR048268">
    <property type="entry name" value="Arginosuc_syn_C"/>
</dbReference>
<proteinExistence type="inferred from homology"/>
<dbReference type="FunFam" id="3.90.1260.10:FF:000003">
    <property type="entry name" value="Argininosuccinate synthase"/>
    <property type="match status" value="1"/>
</dbReference>
<evidence type="ECO:0000256" key="6">
    <source>
        <dbReference type="ARBA" id="ARBA00022598"/>
    </source>
</evidence>
<feature type="binding site" evidence="10">
    <location>
        <position position="122"/>
    </location>
    <ligand>
        <name>L-aspartate</name>
        <dbReference type="ChEBI" id="CHEBI:29991"/>
    </ligand>
</feature>
<feature type="binding site" evidence="10">
    <location>
        <begin position="8"/>
        <end position="16"/>
    </location>
    <ligand>
        <name>ATP</name>
        <dbReference type="ChEBI" id="CHEBI:30616"/>
    </ligand>
</feature>
<protein>
    <recommendedName>
        <fullName evidence="4 10">Argininosuccinate synthase</fullName>
        <ecNumber evidence="3 10">6.3.4.5</ecNumber>
    </recommendedName>
    <alternativeName>
        <fullName evidence="10">Citrulline--aspartate ligase</fullName>
    </alternativeName>
</protein>
<dbReference type="GO" id="GO:0000050">
    <property type="term" value="P:urea cycle"/>
    <property type="evidence" value="ECO:0007669"/>
    <property type="project" value="TreeGrafter"/>
</dbReference>
<evidence type="ECO:0000256" key="4">
    <source>
        <dbReference type="ARBA" id="ARBA00014810"/>
    </source>
</evidence>
<feature type="binding site" evidence="10">
    <location>
        <position position="121"/>
    </location>
    <ligand>
        <name>L-aspartate</name>
        <dbReference type="ChEBI" id="CHEBI:29991"/>
    </ligand>
</feature>
<dbReference type="Pfam" id="PF20979">
    <property type="entry name" value="Arginosuc_syn_C"/>
    <property type="match status" value="1"/>
</dbReference>
<dbReference type="GO" id="GO:0004055">
    <property type="term" value="F:argininosuccinate synthase activity"/>
    <property type="evidence" value="ECO:0007669"/>
    <property type="project" value="UniProtKB-UniRule"/>
</dbReference>
<evidence type="ECO:0000256" key="8">
    <source>
        <dbReference type="ARBA" id="ARBA00022741"/>
    </source>
</evidence>
<dbReference type="InterPro" id="IPR014729">
    <property type="entry name" value="Rossmann-like_a/b/a_fold"/>
</dbReference>
<comment type="catalytic activity">
    <reaction evidence="10">
        <text>L-citrulline + L-aspartate + ATP = 2-(N(omega)-L-arginino)succinate + AMP + diphosphate + H(+)</text>
        <dbReference type="Rhea" id="RHEA:10932"/>
        <dbReference type="ChEBI" id="CHEBI:15378"/>
        <dbReference type="ChEBI" id="CHEBI:29991"/>
        <dbReference type="ChEBI" id="CHEBI:30616"/>
        <dbReference type="ChEBI" id="CHEBI:33019"/>
        <dbReference type="ChEBI" id="CHEBI:57472"/>
        <dbReference type="ChEBI" id="CHEBI:57743"/>
        <dbReference type="ChEBI" id="CHEBI:456215"/>
        <dbReference type="EC" id="6.3.4.5"/>
    </reaction>
</comment>
<dbReference type="GO" id="GO:0005524">
    <property type="term" value="F:ATP binding"/>
    <property type="evidence" value="ECO:0007669"/>
    <property type="project" value="UniProtKB-UniRule"/>
</dbReference>
<name>A0A8T3YQ20_9ARCH</name>
<comment type="subcellular location">
    <subcellularLocation>
        <location evidence="10">Cytoplasm</location>
    </subcellularLocation>
</comment>
<dbReference type="SUPFAM" id="SSF52402">
    <property type="entry name" value="Adenine nucleotide alpha hydrolases-like"/>
    <property type="match status" value="1"/>
</dbReference>
<evidence type="ECO:0000256" key="5">
    <source>
        <dbReference type="ARBA" id="ARBA00022571"/>
    </source>
</evidence>
<feature type="domain" description="Arginosuccinate synthase C-terminal" evidence="12">
    <location>
        <begin position="177"/>
        <end position="398"/>
    </location>
</feature>
<dbReference type="GO" id="GO:0000053">
    <property type="term" value="P:argininosuccinate metabolic process"/>
    <property type="evidence" value="ECO:0007669"/>
    <property type="project" value="TreeGrafter"/>
</dbReference>
<evidence type="ECO:0000256" key="10">
    <source>
        <dbReference type="HAMAP-Rule" id="MF_00005"/>
    </source>
</evidence>
<keyword evidence="5 10" id="KW-0055">Arginine biosynthesis</keyword>
<dbReference type="InterPro" id="IPR023434">
    <property type="entry name" value="Arginosuc_synth_type_1_subfam"/>
</dbReference>
<dbReference type="PANTHER" id="PTHR11587:SF2">
    <property type="entry name" value="ARGININOSUCCINATE SYNTHASE"/>
    <property type="match status" value="1"/>
</dbReference>
<dbReference type="EC" id="6.3.4.5" evidence="3 10"/>
<comment type="similarity">
    <text evidence="10">Belongs to the argininosuccinate synthase family. Type 1 subfamily.</text>
</comment>
<evidence type="ECO:0000256" key="7">
    <source>
        <dbReference type="ARBA" id="ARBA00022605"/>
    </source>
</evidence>
<dbReference type="CDD" id="cd01999">
    <property type="entry name" value="ASS"/>
    <property type="match status" value="1"/>
</dbReference>
<dbReference type="PROSITE" id="PS00565">
    <property type="entry name" value="ARGININOSUCCIN_SYN_2"/>
    <property type="match status" value="1"/>
</dbReference>
<dbReference type="Pfam" id="PF00764">
    <property type="entry name" value="Arginosuc_synth"/>
    <property type="match status" value="1"/>
</dbReference>
<keyword evidence="10" id="KW-0963">Cytoplasm</keyword>
<dbReference type="InterPro" id="IPR001518">
    <property type="entry name" value="Arginosuc_synth"/>
</dbReference>
<feature type="binding site" evidence="10">
    <location>
        <position position="34"/>
    </location>
    <ligand>
        <name>ATP</name>
        <dbReference type="ChEBI" id="CHEBI:30616"/>
    </ligand>
</feature>
<evidence type="ECO:0000256" key="1">
    <source>
        <dbReference type="ARBA" id="ARBA00004967"/>
    </source>
</evidence>
<feature type="domain" description="Arginosuccinate synthase-like N-terminal" evidence="11">
    <location>
        <begin position="4"/>
        <end position="168"/>
    </location>
</feature>
<feature type="binding site" evidence="10">
    <location>
        <position position="121"/>
    </location>
    <ligand>
        <name>L-citrulline</name>
        <dbReference type="ChEBI" id="CHEBI:57743"/>
    </ligand>
</feature>
<reference evidence="13" key="1">
    <citation type="submission" date="2020-07" db="EMBL/GenBank/DDBJ databases">
        <title>Huge and variable diversity of episymbiotic CPR bacteria and DPANN archaea in groundwater ecosystems.</title>
        <authorList>
            <person name="He C.Y."/>
            <person name="Keren R."/>
            <person name="Whittaker M."/>
            <person name="Farag I.F."/>
            <person name="Doudna J."/>
            <person name="Cate J.H.D."/>
            <person name="Banfield J.F."/>
        </authorList>
    </citation>
    <scope>NUCLEOTIDE SEQUENCE</scope>
    <source>
        <strain evidence="13">NC_groundwater_1296_Ag_S-0.2um_52_80</strain>
    </source>
</reference>
<dbReference type="InterPro" id="IPR024074">
    <property type="entry name" value="AS_cat/multimer_dom_body"/>
</dbReference>
<feature type="binding site" evidence="10">
    <location>
        <position position="117"/>
    </location>
    <ligand>
        <name>L-aspartate</name>
        <dbReference type="ChEBI" id="CHEBI:29991"/>
    </ligand>
</feature>
<dbReference type="NCBIfam" id="TIGR00032">
    <property type="entry name" value="argG"/>
    <property type="match status" value="1"/>
</dbReference>
<feature type="binding site" evidence="10">
    <location>
        <position position="115"/>
    </location>
    <ligand>
        <name>ATP</name>
        <dbReference type="ChEBI" id="CHEBI:30616"/>
    </ligand>
</feature>
<feature type="binding site" evidence="10">
    <location>
        <position position="125"/>
    </location>
    <ligand>
        <name>L-citrulline</name>
        <dbReference type="ChEBI" id="CHEBI:57743"/>
    </ligand>
</feature>
<feature type="binding site" evidence="10">
    <location>
        <position position="85"/>
    </location>
    <ligand>
        <name>L-citrulline</name>
        <dbReference type="ChEBI" id="CHEBI:57743"/>
    </ligand>
</feature>
<feature type="binding site" evidence="10">
    <location>
        <position position="178"/>
    </location>
    <ligand>
        <name>L-citrulline</name>
        <dbReference type="ChEBI" id="CHEBI:57743"/>
    </ligand>
</feature>
<comment type="caution">
    <text evidence="13">The sequence shown here is derived from an EMBL/GenBank/DDBJ whole genome shotgun (WGS) entry which is preliminary data.</text>
</comment>